<name>A0A3R8QE57_9CORY</name>
<keyword evidence="2" id="KW-0032">Aminotransferase</keyword>
<proteinExistence type="predicted"/>
<feature type="region of interest" description="Disordered" evidence="1">
    <location>
        <begin position="428"/>
        <end position="462"/>
    </location>
</feature>
<dbReference type="Proteomes" id="UP000276526">
    <property type="component" value="Unassembled WGS sequence"/>
</dbReference>
<dbReference type="EMBL" id="PQNK01000008">
    <property type="protein sequence ID" value="RRO86543.1"/>
    <property type="molecule type" value="Genomic_DNA"/>
</dbReference>
<evidence type="ECO:0000256" key="1">
    <source>
        <dbReference type="SAM" id="MobiDB-lite"/>
    </source>
</evidence>
<keyword evidence="2" id="KW-0808">Transferase</keyword>
<dbReference type="RefSeq" id="WP_125173692.1">
    <property type="nucleotide sequence ID" value="NZ_JAPJOD010000164.1"/>
</dbReference>
<dbReference type="GO" id="GO:0004069">
    <property type="term" value="F:L-aspartate:2-oxoglutarate aminotransferase activity"/>
    <property type="evidence" value="ECO:0007669"/>
    <property type="project" value="InterPro"/>
</dbReference>
<organism evidence="2 3">
    <name type="scientific">Corynebacterium bovis</name>
    <dbReference type="NCBI Taxonomy" id="36808"/>
    <lineage>
        <taxon>Bacteria</taxon>
        <taxon>Bacillati</taxon>
        <taxon>Actinomycetota</taxon>
        <taxon>Actinomycetes</taxon>
        <taxon>Mycobacteriales</taxon>
        <taxon>Corynebacteriaceae</taxon>
        <taxon>Corynebacterium</taxon>
    </lineage>
</organism>
<protein>
    <submittedName>
        <fullName evidence="2">Aminotransferase</fullName>
    </submittedName>
</protein>
<dbReference type="InterPro" id="IPR015421">
    <property type="entry name" value="PyrdxlP-dep_Trfase_major"/>
</dbReference>
<dbReference type="CDD" id="cd00609">
    <property type="entry name" value="AAT_like"/>
    <property type="match status" value="1"/>
</dbReference>
<feature type="compositionally biased region" description="Low complexity" evidence="1">
    <location>
        <begin position="434"/>
        <end position="462"/>
    </location>
</feature>
<sequence>MTQDDVRTETLLALKDEARARYEELRSKGLALDLTRGKPSPEQLDLADSLLTLPGRGPVAGDGTDVRNYGGASGIADIRQIWAEVLGVPVDTLIAGDASSLSIMFDLVSWAHTFGTQDSPRPWSQEEQVTWICPVPGYDRHFAITERFGYRMVTVPLREDGPDMDAVRELVRDPQVKGMWTVPVFANPTGVTISRDVARQLAEMETAAPDFRVVWDNAYAVHTLTDTFPEIIDVTALAAEAGHPNRFWHLSSTSKITFAGAGVAFLNSSTENLDWYRSIAGVRSIGPNKVNQLAHARYFGSADGVREVMLRHADSLAPKFRAVLEILDRRLGGLGVAEWTRPEGGYFISLDVLDGTAARVVELAREAGVSLTAAGSSFPLRHDPDDRNIRLAPSMPTTEQLVTAMDGVATCVILAAIEAVEAGGAAGGAGAAGAAGTAEDDAATSGAEAEAAAEGAPEAEGC</sequence>
<dbReference type="InterPro" id="IPR015424">
    <property type="entry name" value="PyrdxlP-dep_Trfase"/>
</dbReference>
<comment type="caution">
    <text evidence="2">The sequence shown here is derived from an EMBL/GenBank/DDBJ whole genome shotgun (WGS) entry which is preliminary data.</text>
</comment>
<dbReference type="PANTHER" id="PTHR43799:SF1">
    <property type="entry name" value="ASPARTATE AMINOTRANSFERASE"/>
    <property type="match status" value="1"/>
</dbReference>
<evidence type="ECO:0000313" key="2">
    <source>
        <dbReference type="EMBL" id="RRO86543.1"/>
    </source>
</evidence>
<dbReference type="InterPro" id="IPR024551">
    <property type="entry name" value="AspAT_Ic"/>
</dbReference>
<dbReference type="AlphaFoldDB" id="A0A3R8QE57"/>
<gene>
    <name evidence="2" type="ORF">CXF48_05845</name>
</gene>
<evidence type="ECO:0000313" key="3">
    <source>
        <dbReference type="Proteomes" id="UP000276526"/>
    </source>
</evidence>
<reference evidence="2 3" key="1">
    <citation type="submission" date="2018-01" db="EMBL/GenBank/DDBJ databases">
        <title>Twenty Corynebacterium bovis Genomes.</title>
        <authorList>
            <person name="Gulvik C.A."/>
        </authorList>
    </citation>
    <scope>NUCLEOTIDE SEQUENCE [LARGE SCALE GENOMIC DNA]</scope>
    <source>
        <strain evidence="2 3">F6900</strain>
    </source>
</reference>
<accession>A0A3R8QE57</accession>
<dbReference type="Gene3D" id="3.90.1150.10">
    <property type="entry name" value="Aspartate Aminotransferase, domain 1"/>
    <property type="match status" value="1"/>
</dbReference>
<dbReference type="PANTHER" id="PTHR43799">
    <property type="entry name" value="AMINOTRANSFERASE, PUTATIVE-RELATED"/>
    <property type="match status" value="1"/>
</dbReference>
<dbReference type="SUPFAM" id="SSF53383">
    <property type="entry name" value="PLP-dependent transferases"/>
    <property type="match status" value="1"/>
</dbReference>
<dbReference type="Pfam" id="PF12897">
    <property type="entry name" value="Asp_aminotransf"/>
    <property type="match status" value="1"/>
</dbReference>
<dbReference type="Gene3D" id="3.40.640.10">
    <property type="entry name" value="Type I PLP-dependent aspartate aminotransferase-like (Major domain)"/>
    <property type="match status" value="1"/>
</dbReference>
<dbReference type="InterPro" id="IPR015422">
    <property type="entry name" value="PyrdxlP-dep_Trfase_small"/>
</dbReference>